<feature type="signal peptide" evidence="3">
    <location>
        <begin position="1"/>
        <end position="23"/>
    </location>
</feature>
<name>A0A923DXN1_9SPHI</name>
<keyword evidence="1" id="KW-0880">Kelch repeat</keyword>
<dbReference type="RefSeq" id="WP_182921381.1">
    <property type="nucleotide sequence ID" value="NZ_WNXD01000001.1"/>
</dbReference>
<evidence type="ECO:0000256" key="2">
    <source>
        <dbReference type="ARBA" id="ARBA00022737"/>
    </source>
</evidence>
<evidence type="ECO:0000256" key="3">
    <source>
        <dbReference type="SAM" id="SignalP"/>
    </source>
</evidence>
<proteinExistence type="predicted"/>
<dbReference type="InterPro" id="IPR015915">
    <property type="entry name" value="Kelch-typ_b-propeller"/>
</dbReference>
<dbReference type="PANTHER" id="PTHR46260:SF3">
    <property type="entry name" value="RING-TYPE DOMAIN-CONTAINING PROTEIN"/>
    <property type="match status" value="1"/>
</dbReference>
<comment type="caution">
    <text evidence="4">The sequence shown here is derived from an EMBL/GenBank/DDBJ whole genome shotgun (WGS) entry which is preliminary data.</text>
</comment>
<dbReference type="InterPro" id="IPR056734">
    <property type="entry name" value="NANM"/>
</dbReference>
<evidence type="ECO:0000313" key="4">
    <source>
        <dbReference type="EMBL" id="MBB2144698.1"/>
    </source>
</evidence>
<evidence type="ECO:0000256" key="1">
    <source>
        <dbReference type="ARBA" id="ARBA00022441"/>
    </source>
</evidence>
<dbReference type="SUPFAM" id="SSF117281">
    <property type="entry name" value="Kelch motif"/>
    <property type="match status" value="1"/>
</dbReference>
<dbReference type="Pfam" id="PF24996">
    <property type="entry name" value="NANM"/>
    <property type="match status" value="2"/>
</dbReference>
<keyword evidence="2" id="KW-0677">Repeat</keyword>
<dbReference type="InterPro" id="IPR051746">
    <property type="entry name" value="Kelch_domain_containing_8"/>
</dbReference>
<organism evidence="4 5">
    <name type="scientific">Pedobacter planticolens</name>
    <dbReference type="NCBI Taxonomy" id="2679964"/>
    <lineage>
        <taxon>Bacteria</taxon>
        <taxon>Pseudomonadati</taxon>
        <taxon>Bacteroidota</taxon>
        <taxon>Sphingobacteriia</taxon>
        <taxon>Sphingobacteriales</taxon>
        <taxon>Sphingobacteriaceae</taxon>
        <taxon>Pedobacter</taxon>
    </lineage>
</organism>
<keyword evidence="3" id="KW-0732">Signal</keyword>
<reference evidence="4" key="1">
    <citation type="submission" date="2019-11" db="EMBL/GenBank/DDBJ databases">
        <title>Description of Pedobacter sp. LMG 31464T.</title>
        <authorList>
            <person name="Carlier A."/>
            <person name="Qi S."/>
            <person name="Vandamme P."/>
        </authorList>
    </citation>
    <scope>NUCLEOTIDE SEQUENCE</scope>
    <source>
        <strain evidence="4">LMG 31464</strain>
    </source>
</reference>
<dbReference type="AlphaFoldDB" id="A0A923DXN1"/>
<dbReference type="PANTHER" id="PTHR46260">
    <property type="entry name" value="RING-TYPE DOMAIN-CONTAINING PROTEIN"/>
    <property type="match status" value="1"/>
</dbReference>
<protein>
    <submittedName>
        <fullName evidence="4">Galactose oxidase</fullName>
    </submittedName>
</protein>
<sequence>MNRLFFYLLFFPFSMLITETALAQKKSITQVKWTTIAQLKNADGKSSLGFAGAINGFYNHALLVAGGANFPDKMPWEQGKKYYSKEVQISQKVGDNWQWNKNFKGELPEPIAYCGNTVTNLGIVYAGGENEQGLSNKAYLLSFSNDNNELKIKSLPNLPKAISNINLTSVGNVVYAVGGDEQTKSSNQFLSIDLDCETPEWKVLPNLPIALANSVVVAQQKDHDVAIYVIGGRSKTSTGISDLHHTTFAFDLKKKVWKTLAPISDGKEISNLSAAAGIAVGKNYILIPGGDNGKTFHQIELYLNQMANAKTDEEKTRLTAAKNELVIHHKGFYRGVLLYNTHTNTWSKISELPFLAPVTTTATKYGNSIILSNGEVKPGIRTPNIMLGEIKMVKF</sequence>
<gene>
    <name evidence="4" type="ORF">GM921_04335</name>
</gene>
<dbReference type="Gene3D" id="2.120.10.80">
    <property type="entry name" value="Kelch-type beta propeller"/>
    <property type="match status" value="1"/>
</dbReference>
<keyword evidence="5" id="KW-1185">Reference proteome</keyword>
<feature type="chain" id="PRO_5037011744" evidence="3">
    <location>
        <begin position="24"/>
        <end position="395"/>
    </location>
</feature>
<dbReference type="EMBL" id="WNXD01000001">
    <property type="protein sequence ID" value="MBB2144698.1"/>
    <property type="molecule type" value="Genomic_DNA"/>
</dbReference>
<dbReference type="Proteomes" id="UP000601055">
    <property type="component" value="Unassembled WGS sequence"/>
</dbReference>
<accession>A0A923DXN1</accession>
<evidence type="ECO:0000313" key="5">
    <source>
        <dbReference type="Proteomes" id="UP000601055"/>
    </source>
</evidence>